<dbReference type="Pfam" id="PF04324">
    <property type="entry name" value="Fer2_BFD"/>
    <property type="match status" value="1"/>
</dbReference>
<dbReference type="EMBL" id="CP003697">
    <property type="protein sequence ID" value="AGF71915.1"/>
    <property type="molecule type" value="Genomic_DNA"/>
</dbReference>
<evidence type="ECO:0000259" key="23">
    <source>
        <dbReference type="Pfam" id="PF04324"/>
    </source>
</evidence>
<dbReference type="InterPro" id="IPR012744">
    <property type="entry name" value="Nitri_red_NirB"/>
</dbReference>
<dbReference type="PRINTS" id="PR00368">
    <property type="entry name" value="FADPNR"/>
</dbReference>
<comment type="function">
    <text evidence="2">Catalyzes the reduction of sulfite to sulfide, a step in the biosynthesis of sulfur-containing amino acids and cofactors.</text>
</comment>
<dbReference type="PANTHER" id="PTHR43809">
    <property type="entry name" value="NITRITE REDUCTASE (NADH) LARGE SUBUNIT"/>
    <property type="match status" value="1"/>
</dbReference>
<dbReference type="GO" id="GO:0051539">
    <property type="term" value="F:4 iron, 4 sulfur cluster binding"/>
    <property type="evidence" value="ECO:0007669"/>
    <property type="project" value="UniProtKB-KW"/>
</dbReference>
<keyword evidence="8 19" id="KW-0285">Flavoprotein</keyword>
<dbReference type="InterPro" id="IPR005117">
    <property type="entry name" value="NiRdtase/SiRdtase_haem-b_fer"/>
</dbReference>
<protein>
    <recommendedName>
        <fullName evidence="5">assimilatory sulfite reductase (ferredoxin)</fullName>
        <ecNumber evidence="5">1.8.7.1</ecNumber>
    </recommendedName>
</protein>
<dbReference type="UniPathway" id="UPA00653"/>
<evidence type="ECO:0000259" key="25">
    <source>
        <dbReference type="Pfam" id="PF18267"/>
    </source>
</evidence>
<comment type="similarity">
    <text evidence="4">Belongs to the nitrite and sulfite reductase 4Fe-4S domain family.</text>
</comment>
<dbReference type="FunFam" id="3.30.413.10:FF:000007">
    <property type="entry name" value="Nitrite reductase [NAD(P)H] large subunit"/>
    <property type="match status" value="1"/>
</dbReference>
<dbReference type="GO" id="GO:0042128">
    <property type="term" value="P:nitrate assimilation"/>
    <property type="evidence" value="ECO:0007669"/>
    <property type="project" value="UniProtKB-UniRule"/>
</dbReference>
<evidence type="ECO:0000256" key="2">
    <source>
        <dbReference type="ARBA" id="ARBA00003247"/>
    </source>
</evidence>
<dbReference type="InterPro" id="IPR006067">
    <property type="entry name" value="NO2/SO3_Rdtase_4Fe4S_dom"/>
</dbReference>
<keyword evidence="12 19" id="KW-0274">FAD</keyword>
<dbReference type="AlphaFoldDB" id="M1NWP9"/>
<dbReference type="HOGENOM" id="CLU_003291_0_0_11"/>
<comment type="cofactor">
    <cofactor evidence="20">
        <name>siroheme</name>
        <dbReference type="ChEBI" id="CHEBI:60052"/>
    </cofactor>
    <text evidence="20">Binds 1 siroheme per subunit.</text>
</comment>
<dbReference type="InterPro" id="IPR041575">
    <property type="entry name" value="Rubredoxin_C"/>
</dbReference>
<evidence type="ECO:0000256" key="1">
    <source>
        <dbReference type="ARBA" id="ARBA00001974"/>
    </source>
</evidence>
<evidence type="ECO:0000313" key="27">
    <source>
        <dbReference type="Proteomes" id="UP000011723"/>
    </source>
</evidence>
<name>M1NWP9_9CORY</name>
<evidence type="ECO:0000313" key="26">
    <source>
        <dbReference type="EMBL" id="AGF71915.1"/>
    </source>
</evidence>
<keyword evidence="7 20" id="KW-0349">Heme</keyword>
<dbReference type="Gene3D" id="1.10.10.1100">
    <property type="entry name" value="BFD-like [2Fe-2S]-binding domain"/>
    <property type="match status" value="1"/>
</dbReference>
<keyword evidence="9" id="KW-0001">2Fe-2S</keyword>
<keyword evidence="11" id="KW-0883">Thioether bond</keyword>
<sequence length="846" mass="90084">MDTNPQSGQAPGRIVIAGLGPVAHRFITALLDRAPQTGITAITDEHSPAYDRVHLTSYTDNWDRDALMYDPYPGHVEIRNARVTAINREERTVDCDDGGTVAYDHLVIATGSRAFVPPVPGADLDGCFAYRTLDDLDGIRATVDAAKSRSGHPVGAVIGGGLVGLEAAGALRGMGVECHVIQIAPRLMPQQTDEAAGAVLAGLVSGLGVHLHLDTSTTGITASTTRPGGLDLELADRRTPLPVDLVVFATGIRPNDQLAEPAGLPTGERGGILVDDFCATVDPDISAIGEVAAVHGRTHGLIGPGNATADVLARRLTGEATEGLTEPDLSTELKLLGVDMASFGEIEATGDRKELLITDPVGGTYRKLLLDADGRTLRGGILVGDSSGYSLLHALLGTELPADPLSFLVPSSSAGPDVGVAALPANAQICSCNAVTKGRLVEAIADGAHSVEALKGCTRAGTSCGSCLPLMRNVLEAEGIEQSRAVCGHFPQTRAELFQIAQSTGVSSFPEFIARFGTGRGCEVCKPTLASIFASLDTGEHVLGDGRVALQDTNDRFLANIQRNGSYSVVPRMPAGQVTPEQLIEIGAIAREYDLFTKVTGAQRLVMFGARMEDLPAIWSRLIDAGMESGQAYGKSLRAVKSCVGTDWCRFGQQDSVAMANLLELRYRGLRSPHKLKMGVSGCARECAEARSKDVGVIATEKGWNLYVGGNGGATPRHSELLASEIDDETLIRCIDRFIGFYVRTADRLQRTAHWIEETEGGLDHIRAVVVDDSLGIAADLEAYIERHVSSYSDEWKSVLDDPEKLSRFTPFVNAPEEKDRTIQFDRHRDGNRLVPLPMPTLQGVN</sequence>
<evidence type="ECO:0000256" key="20">
    <source>
        <dbReference type="PIRSR" id="PIRSR037149-1"/>
    </source>
</evidence>
<dbReference type="PATRIC" id="fig|1121362.3.peg.910"/>
<feature type="binding site" evidence="20">
    <location>
        <position position="683"/>
    </location>
    <ligand>
        <name>[4Fe-4S] cluster</name>
        <dbReference type="ChEBI" id="CHEBI:49883"/>
    </ligand>
</feature>
<dbReference type="GO" id="GO:0050661">
    <property type="term" value="F:NADP binding"/>
    <property type="evidence" value="ECO:0007669"/>
    <property type="project" value="UniProtKB-UniRule"/>
</dbReference>
<comment type="cofactor">
    <cofactor evidence="20">
        <name>[4Fe-4S] cluster</name>
        <dbReference type="ChEBI" id="CHEBI:49883"/>
    </cofactor>
    <text evidence="20">Binds 1 [4Fe-4S] cluster per subunit.</text>
</comment>
<evidence type="ECO:0000256" key="12">
    <source>
        <dbReference type="ARBA" id="ARBA00022827"/>
    </source>
</evidence>
<dbReference type="PRINTS" id="PR00397">
    <property type="entry name" value="SIROHAEM"/>
</dbReference>
<feature type="binding site" description="axial binding residue" evidence="20">
    <location>
        <position position="687"/>
    </location>
    <ligand>
        <name>siroheme</name>
        <dbReference type="ChEBI" id="CHEBI:60052"/>
    </ligand>
    <ligandPart>
        <name>Fe</name>
        <dbReference type="ChEBI" id="CHEBI:18248"/>
    </ligandPart>
</feature>
<gene>
    <name evidence="26" type="ORF">A605_04530</name>
</gene>
<evidence type="ECO:0000256" key="7">
    <source>
        <dbReference type="ARBA" id="ARBA00022617"/>
    </source>
</evidence>
<feature type="binding site" evidence="20">
    <location>
        <position position="649"/>
    </location>
    <ligand>
        <name>[4Fe-4S] cluster</name>
        <dbReference type="ChEBI" id="CHEBI:49883"/>
    </ligand>
</feature>
<dbReference type="Pfam" id="PF03460">
    <property type="entry name" value="NIR_SIR_ferr"/>
    <property type="match status" value="1"/>
</dbReference>
<dbReference type="eggNOG" id="COG1251">
    <property type="taxonomic scope" value="Bacteria"/>
</dbReference>
<feature type="binding site" evidence="20">
    <location>
        <position position="643"/>
    </location>
    <ligand>
        <name>[4Fe-4S] cluster</name>
        <dbReference type="ChEBI" id="CHEBI:49883"/>
    </ligand>
</feature>
<dbReference type="PROSITE" id="PS00365">
    <property type="entry name" value="NIR_SIR"/>
    <property type="match status" value="1"/>
</dbReference>
<dbReference type="Pfam" id="PF07992">
    <property type="entry name" value="Pyr_redox_2"/>
    <property type="match status" value="1"/>
</dbReference>
<dbReference type="Pfam" id="PF18267">
    <property type="entry name" value="Rubredoxin_C"/>
    <property type="match status" value="1"/>
</dbReference>
<dbReference type="GO" id="GO:0020037">
    <property type="term" value="F:heme binding"/>
    <property type="evidence" value="ECO:0007669"/>
    <property type="project" value="InterPro"/>
</dbReference>
<dbReference type="InterPro" id="IPR041854">
    <property type="entry name" value="BFD-like_2Fe2S-bd_dom_sf"/>
</dbReference>
<evidence type="ECO:0000259" key="22">
    <source>
        <dbReference type="Pfam" id="PF03460"/>
    </source>
</evidence>
<feature type="domain" description="Nitrite/sulphite reductase 4Fe-4S" evidence="21">
    <location>
        <begin position="634"/>
        <end position="770"/>
    </location>
</feature>
<proteinExistence type="inferred from homology"/>
<dbReference type="SUPFAM" id="SSF51905">
    <property type="entry name" value="FAD/NAD(P)-binding domain"/>
    <property type="match status" value="2"/>
</dbReference>
<feature type="domain" description="Nitrite/Sulfite reductase ferredoxin-like" evidence="22">
    <location>
        <begin position="561"/>
        <end position="623"/>
    </location>
</feature>
<evidence type="ECO:0000256" key="5">
    <source>
        <dbReference type="ARBA" id="ARBA00012353"/>
    </source>
</evidence>
<dbReference type="EC" id="1.8.7.1" evidence="5"/>
<evidence type="ECO:0000256" key="16">
    <source>
        <dbReference type="ARBA" id="ARBA00023063"/>
    </source>
</evidence>
<dbReference type="InterPro" id="IPR016156">
    <property type="entry name" value="FAD/NAD-linked_Rdtase_dimer_sf"/>
</dbReference>
<evidence type="ECO:0000256" key="17">
    <source>
        <dbReference type="ARBA" id="ARBA00034078"/>
    </source>
</evidence>
<evidence type="ECO:0000256" key="9">
    <source>
        <dbReference type="ARBA" id="ARBA00022714"/>
    </source>
</evidence>
<dbReference type="InterPro" id="IPR052034">
    <property type="entry name" value="NasD-like"/>
</dbReference>
<dbReference type="InterPro" id="IPR007419">
    <property type="entry name" value="BFD-like_2Fe2S-bd_dom"/>
</dbReference>
<reference evidence="26 27" key="1">
    <citation type="journal article" date="2012" name="Stand. Genomic Sci.">
        <title>Genome sequence of the halotolerant bacterium Corynebacterium halotolerans type strain YIM 70093(T) (= DSM 44683(T)).</title>
        <authorList>
            <person name="Ruckert C."/>
            <person name="Albersmeier A."/>
            <person name="Al-Dilaimi A."/>
            <person name="Niehaus K."/>
            <person name="Szczepanowski R."/>
            <person name="Kalinowski J."/>
        </authorList>
    </citation>
    <scope>NUCLEOTIDE SEQUENCE [LARGE SCALE GENOMIC DNA]</scope>
    <source>
        <strain evidence="26">YIM 70093</strain>
    </source>
</reference>
<evidence type="ECO:0000259" key="24">
    <source>
        <dbReference type="Pfam" id="PF07992"/>
    </source>
</evidence>
<dbReference type="Pfam" id="PF01077">
    <property type="entry name" value="NIR_SIR"/>
    <property type="match status" value="1"/>
</dbReference>
<dbReference type="GO" id="GO:0051537">
    <property type="term" value="F:2 iron, 2 sulfur cluster binding"/>
    <property type="evidence" value="ECO:0007669"/>
    <property type="project" value="UniProtKB-KW"/>
</dbReference>
<dbReference type="GO" id="GO:0098809">
    <property type="term" value="F:nitrite reductase activity"/>
    <property type="evidence" value="ECO:0007669"/>
    <property type="project" value="InterPro"/>
</dbReference>
<dbReference type="STRING" id="1121362.A605_04530"/>
<dbReference type="RefSeq" id="WP_015400334.1">
    <property type="nucleotide sequence ID" value="NC_020302.1"/>
</dbReference>
<dbReference type="GO" id="GO:0046872">
    <property type="term" value="F:metal ion binding"/>
    <property type="evidence" value="ECO:0007669"/>
    <property type="project" value="UniProtKB-KW"/>
</dbReference>
<keyword evidence="10 20" id="KW-0479">Metal-binding</keyword>
<evidence type="ECO:0000256" key="18">
    <source>
        <dbReference type="ARBA" id="ARBA00049518"/>
    </source>
</evidence>
<evidence type="ECO:0000259" key="21">
    <source>
        <dbReference type="Pfam" id="PF01077"/>
    </source>
</evidence>
<dbReference type="GO" id="GO:0050311">
    <property type="term" value="F:sulfite reductase (ferredoxin) activity"/>
    <property type="evidence" value="ECO:0007669"/>
    <property type="project" value="UniProtKB-EC"/>
</dbReference>
<comment type="pathway">
    <text evidence="3">Nitrogen metabolism; nitrate reduction (assimilation).</text>
</comment>
<comment type="catalytic activity">
    <reaction evidence="18">
        <text>hydrogen sulfide + 6 oxidized [2Fe-2S]-[ferredoxin] + 3 H2O = sulfite + 6 reduced [2Fe-2S]-[ferredoxin] + 7 H(+)</text>
        <dbReference type="Rhea" id="RHEA:23132"/>
        <dbReference type="Rhea" id="RHEA-COMP:10000"/>
        <dbReference type="Rhea" id="RHEA-COMP:10001"/>
        <dbReference type="ChEBI" id="CHEBI:15377"/>
        <dbReference type="ChEBI" id="CHEBI:15378"/>
        <dbReference type="ChEBI" id="CHEBI:17359"/>
        <dbReference type="ChEBI" id="CHEBI:29919"/>
        <dbReference type="ChEBI" id="CHEBI:33737"/>
        <dbReference type="ChEBI" id="CHEBI:33738"/>
        <dbReference type="EC" id="1.8.7.1"/>
    </reaction>
</comment>
<feature type="binding site" evidence="20">
    <location>
        <position position="687"/>
    </location>
    <ligand>
        <name>[4Fe-4S] cluster</name>
        <dbReference type="ChEBI" id="CHEBI:49883"/>
    </ligand>
</feature>
<dbReference type="InterPro" id="IPR036188">
    <property type="entry name" value="FAD/NAD-bd_sf"/>
</dbReference>
<feature type="domain" description="FAD/NAD(P)-binding" evidence="24">
    <location>
        <begin position="13"/>
        <end position="292"/>
    </location>
</feature>
<dbReference type="SUPFAM" id="SSF56014">
    <property type="entry name" value="Nitrite and sulphite reductase 4Fe-4S domain-like"/>
    <property type="match status" value="1"/>
</dbReference>
<evidence type="ECO:0000256" key="11">
    <source>
        <dbReference type="ARBA" id="ARBA00022784"/>
    </source>
</evidence>
<evidence type="ECO:0000256" key="8">
    <source>
        <dbReference type="ARBA" id="ARBA00022630"/>
    </source>
</evidence>
<dbReference type="SUPFAM" id="SSF55124">
    <property type="entry name" value="Nitrite/Sulfite reductase N-terminal domain-like"/>
    <property type="match status" value="1"/>
</dbReference>
<comment type="cofactor">
    <cofactor evidence="1 19">
        <name>FAD</name>
        <dbReference type="ChEBI" id="CHEBI:57692"/>
    </cofactor>
</comment>
<dbReference type="InterPro" id="IPR036136">
    <property type="entry name" value="Nit/Sulf_reduc_fer-like_dom_sf"/>
</dbReference>
<dbReference type="KEGG" id="chn:A605_04530"/>
<dbReference type="InterPro" id="IPR006066">
    <property type="entry name" value="NO2/SO3_Rdtase_FeS/sirohaem_BS"/>
</dbReference>
<dbReference type="FunFam" id="1.10.10.1100:FF:000002">
    <property type="entry name" value="Nitrite reductase large subunit"/>
    <property type="match status" value="1"/>
</dbReference>
<evidence type="ECO:0000256" key="13">
    <source>
        <dbReference type="ARBA" id="ARBA00023002"/>
    </source>
</evidence>
<accession>M1NWP9</accession>
<dbReference type="Gene3D" id="3.30.413.10">
    <property type="entry name" value="Sulfite Reductase Hemoprotein, domain 1"/>
    <property type="match status" value="1"/>
</dbReference>
<dbReference type="NCBIfam" id="NF011565">
    <property type="entry name" value="PRK14989.1"/>
    <property type="match status" value="1"/>
</dbReference>
<evidence type="ECO:0000256" key="6">
    <source>
        <dbReference type="ARBA" id="ARBA00022485"/>
    </source>
</evidence>
<dbReference type="OrthoDB" id="9768666at2"/>
<dbReference type="PIRSF" id="PIRSF037149">
    <property type="entry name" value="NirB"/>
    <property type="match status" value="1"/>
</dbReference>
<feature type="domain" description="NADH-rubredoxin oxidoreductase C-terminal" evidence="25">
    <location>
        <begin position="330"/>
        <end position="395"/>
    </location>
</feature>
<evidence type="ECO:0000256" key="10">
    <source>
        <dbReference type="ARBA" id="ARBA00022723"/>
    </source>
</evidence>
<dbReference type="NCBIfam" id="TIGR02374">
    <property type="entry name" value="nitri_red_nirB"/>
    <property type="match status" value="1"/>
</dbReference>
<dbReference type="InterPro" id="IPR045854">
    <property type="entry name" value="NO2/SO3_Rdtase_4Fe4S_sf"/>
</dbReference>
<dbReference type="InterPro" id="IPR023753">
    <property type="entry name" value="FAD/NAD-binding_dom"/>
</dbReference>
<evidence type="ECO:0000256" key="15">
    <source>
        <dbReference type="ARBA" id="ARBA00023014"/>
    </source>
</evidence>
<keyword evidence="13" id="KW-0560">Oxidoreductase</keyword>
<evidence type="ECO:0000256" key="19">
    <source>
        <dbReference type="PIRNR" id="PIRNR037149"/>
    </source>
</evidence>
<evidence type="ECO:0000256" key="4">
    <source>
        <dbReference type="ARBA" id="ARBA00010429"/>
    </source>
</evidence>
<keyword evidence="15 20" id="KW-0411">Iron-sulfur</keyword>
<feature type="domain" description="BFD-like [2Fe-2S]-binding" evidence="23">
    <location>
        <begin position="429"/>
        <end position="476"/>
    </location>
</feature>
<organism evidence="26 27">
    <name type="scientific">Corynebacterium halotolerans YIM 70093 = DSM 44683</name>
    <dbReference type="NCBI Taxonomy" id="1121362"/>
    <lineage>
        <taxon>Bacteria</taxon>
        <taxon>Bacillati</taxon>
        <taxon>Actinomycetota</taxon>
        <taxon>Actinomycetes</taxon>
        <taxon>Mycobacteriales</taxon>
        <taxon>Corynebacteriaceae</taxon>
        <taxon>Corynebacterium</taxon>
    </lineage>
</organism>
<comment type="cofactor">
    <cofactor evidence="17">
        <name>[2Fe-2S] cluster</name>
        <dbReference type="ChEBI" id="CHEBI:190135"/>
    </cofactor>
</comment>
<keyword evidence="14 20" id="KW-0408">Iron</keyword>
<dbReference type="GO" id="GO:0015980">
    <property type="term" value="P:energy derivation by oxidation of organic compounds"/>
    <property type="evidence" value="ECO:0007669"/>
    <property type="project" value="UniProtKB-ARBA"/>
</dbReference>
<dbReference type="PANTHER" id="PTHR43809:SF1">
    <property type="entry name" value="NITRITE REDUCTASE (NADH) LARGE SUBUNIT"/>
    <property type="match status" value="1"/>
</dbReference>
<dbReference type="Gene3D" id="3.50.50.60">
    <property type="entry name" value="FAD/NAD(P)-binding domain"/>
    <property type="match status" value="2"/>
</dbReference>
<evidence type="ECO:0000256" key="14">
    <source>
        <dbReference type="ARBA" id="ARBA00023004"/>
    </source>
</evidence>
<dbReference type="Gene3D" id="3.30.390.30">
    <property type="match status" value="1"/>
</dbReference>
<evidence type="ECO:0000256" key="3">
    <source>
        <dbReference type="ARBA" id="ARBA00005096"/>
    </source>
</evidence>
<dbReference type="InterPro" id="IPR017121">
    <property type="entry name" value="Nitrite_Rdtase_lsu"/>
</dbReference>
<dbReference type="GO" id="GO:0050660">
    <property type="term" value="F:flavin adenine dinucleotide binding"/>
    <property type="evidence" value="ECO:0007669"/>
    <property type="project" value="UniProtKB-UniRule"/>
</dbReference>
<dbReference type="Proteomes" id="UP000011723">
    <property type="component" value="Chromosome"/>
</dbReference>
<keyword evidence="16 19" id="KW-0534">Nitrate assimilation</keyword>
<keyword evidence="6 20" id="KW-0004">4Fe-4S</keyword>
<keyword evidence="27" id="KW-1185">Reference proteome</keyword>